<comment type="caution">
    <text evidence="7">The sequence shown here is derived from an EMBL/GenBank/DDBJ whole genome shotgun (WGS) entry which is preliminary data.</text>
</comment>
<dbReference type="PANTHER" id="PTHR43525:SF1">
    <property type="entry name" value="PROTEIN MALY"/>
    <property type="match status" value="1"/>
</dbReference>
<dbReference type="Gene3D" id="3.40.640.10">
    <property type="entry name" value="Type I PLP-dependent aspartate aminotransferase-like (Major domain)"/>
    <property type="match status" value="1"/>
</dbReference>
<dbReference type="InterPro" id="IPR051798">
    <property type="entry name" value="Class-II_PLP-Dep_Aminotrans"/>
</dbReference>
<dbReference type="InterPro" id="IPR027619">
    <property type="entry name" value="C-S_lyase_PatB-like"/>
</dbReference>
<evidence type="ECO:0000256" key="4">
    <source>
        <dbReference type="ARBA" id="ARBA00023239"/>
    </source>
</evidence>
<organism evidence="7 8">
    <name type="scientific">Anaerotignum lactatifermentans</name>
    <dbReference type="NCBI Taxonomy" id="160404"/>
    <lineage>
        <taxon>Bacteria</taxon>
        <taxon>Bacillati</taxon>
        <taxon>Bacillota</taxon>
        <taxon>Clostridia</taxon>
        <taxon>Lachnospirales</taxon>
        <taxon>Anaerotignaceae</taxon>
        <taxon>Anaerotignum</taxon>
    </lineage>
</organism>
<evidence type="ECO:0000256" key="3">
    <source>
        <dbReference type="ARBA" id="ARBA00022898"/>
    </source>
</evidence>
<dbReference type="Pfam" id="PF00155">
    <property type="entry name" value="Aminotran_1_2"/>
    <property type="match status" value="1"/>
</dbReference>
<dbReference type="RefSeq" id="WP_205133463.1">
    <property type="nucleotide sequence ID" value="NZ_JACSNT010000006.1"/>
</dbReference>
<dbReference type="Gene3D" id="3.90.1150.10">
    <property type="entry name" value="Aspartate Aminotransferase, domain 1"/>
    <property type="match status" value="1"/>
</dbReference>
<accession>A0ABS2GAC2</accession>
<dbReference type="SUPFAM" id="SSF53383">
    <property type="entry name" value="PLP-dependent transferases"/>
    <property type="match status" value="1"/>
</dbReference>
<feature type="domain" description="Aminotransferase class I/classII large" evidence="6">
    <location>
        <begin position="49"/>
        <end position="391"/>
    </location>
</feature>
<dbReference type="PANTHER" id="PTHR43525">
    <property type="entry name" value="PROTEIN MALY"/>
    <property type="match status" value="1"/>
</dbReference>
<keyword evidence="4 7" id="KW-0456">Lyase</keyword>
<evidence type="ECO:0000256" key="5">
    <source>
        <dbReference type="ARBA" id="ARBA00037974"/>
    </source>
</evidence>
<proteinExistence type="inferred from homology"/>
<gene>
    <name evidence="7" type="ORF">H9X83_04980</name>
</gene>
<dbReference type="InterPro" id="IPR015424">
    <property type="entry name" value="PyrdxlP-dep_Trfase"/>
</dbReference>
<keyword evidence="8" id="KW-1185">Reference proteome</keyword>
<comment type="cofactor">
    <cofactor evidence="1">
        <name>pyridoxal 5'-phosphate</name>
        <dbReference type="ChEBI" id="CHEBI:597326"/>
    </cofactor>
</comment>
<evidence type="ECO:0000256" key="2">
    <source>
        <dbReference type="ARBA" id="ARBA00012224"/>
    </source>
</evidence>
<dbReference type="CDD" id="cd00609">
    <property type="entry name" value="AAT_like"/>
    <property type="match status" value="1"/>
</dbReference>
<name>A0ABS2GAC2_9FIRM</name>
<keyword evidence="3" id="KW-0663">Pyridoxal phosphate</keyword>
<dbReference type="EMBL" id="JACSNV010000005">
    <property type="protein sequence ID" value="MBM6877508.1"/>
    <property type="molecule type" value="Genomic_DNA"/>
</dbReference>
<evidence type="ECO:0000259" key="6">
    <source>
        <dbReference type="Pfam" id="PF00155"/>
    </source>
</evidence>
<reference evidence="7 8" key="1">
    <citation type="journal article" date="2021" name="Sci. Rep.">
        <title>The distribution of antibiotic resistance genes in chicken gut microbiota commensals.</title>
        <authorList>
            <person name="Juricova H."/>
            <person name="Matiasovicova J."/>
            <person name="Kubasova T."/>
            <person name="Cejkova D."/>
            <person name="Rychlik I."/>
        </authorList>
    </citation>
    <scope>NUCLEOTIDE SEQUENCE [LARGE SCALE GENOMIC DNA]</scope>
    <source>
        <strain evidence="7 8">An431b</strain>
    </source>
</reference>
<dbReference type="Proteomes" id="UP000729290">
    <property type="component" value="Unassembled WGS sequence"/>
</dbReference>
<dbReference type="NCBIfam" id="TIGR04350">
    <property type="entry name" value="C_S_lyase_PatB"/>
    <property type="match status" value="1"/>
</dbReference>
<protein>
    <recommendedName>
        <fullName evidence="2">cysteine-S-conjugate beta-lyase</fullName>
        <ecNumber evidence="2">4.4.1.13</ecNumber>
    </recommendedName>
</protein>
<dbReference type="EC" id="4.4.1.13" evidence="2"/>
<dbReference type="InterPro" id="IPR015421">
    <property type="entry name" value="PyrdxlP-dep_Trfase_major"/>
</dbReference>
<comment type="similarity">
    <text evidence="5">Belongs to the class-II pyridoxal-phosphate-dependent aminotransferase family. MalY/PatB cystathionine beta-lyase subfamily.</text>
</comment>
<evidence type="ECO:0000313" key="8">
    <source>
        <dbReference type="Proteomes" id="UP000729290"/>
    </source>
</evidence>
<dbReference type="InterPro" id="IPR015422">
    <property type="entry name" value="PyrdxlP-dep_Trfase_small"/>
</dbReference>
<dbReference type="GO" id="GO:0016829">
    <property type="term" value="F:lyase activity"/>
    <property type="evidence" value="ECO:0007669"/>
    <property type="project" value="UniProtKB-KW"/>
</dbReference>
<dbReference type="InterPro" id="IPR004839">
    <property type="entry name" value="Aminotransferase_I/II_large"/>
</dbReference>
<sequence>MKYNFDEVIDRTHSNSMNTDGWREYIFHAPRDAKFPYPDDAYVRMWIADMEFATPPCIIDAMKERLDKRIFGYTKVFDPAYFEAFSAWCRNRYEWEIKKEELVTSPGIIPALFELTGYICQPDEKVLILTPSYAYFKHAVDFNHRELVCSDLINTDGYYTMDFADIEKKAADPKVKLCIFCNPHNPSGRIWTEEELQTFGEICLKNNVMIISDEIHCDLIRTGLRHTPLAKLFPDSDQIITCMAPSKTFNMAGLMFSNVLIPHAETMKVWKARHYDFENPLSIAAAQAAYEKGGEWLAELKLYLDDNFRFTKEYLAEHLLEAKFRISEATYLGWVDIGAYVEKGTDLPLLFANEAGVLLEGGDMFVQNSDTYIRLNLACPRAGLAEGLRRICYLLNKKKK</sequence>
<evidence type="ECO:0000313" key="7">
    <source>
        <dbReference type="EMBL" id="MBM6877508.1"/>
    </source>
</evidence>
<evidence type="ECO:0000256" key="1">
    <source>
        <dbReference type="ARBA" id="ARBA00001933"/>
    </source>
</evidence>